<evidence type="ECO:0000256" key="9">
    <source>
        <dbReference type="ARBA" id="ARBA00036810"/>
    </source>
</evidence>
<dbReference type="GO" id="GO:0012505">
    <property type="term" value="C:endomembrane system"/>
    <property type="evidence" value="ECO:0007669"/>
    <property type="project" value="TreeGrafter"/>
</dbReference>
<evidence type="ECO:0000256" key="4">
    <source>
        <dbReference type="ARBA" id="ARBA00022989"/>
    </source>
</evidence>
<comment type="similarity">
    <text evidence="2">Belongs to the CLPTM1 family.</text>
</comment>
<accession>A0AAW1ZGB3</accession>
<reference evidence="16 17" key="1">
    <citation type="submission" date="2024-05" db="EMBL/GenBank/DDBJ databases">
        <title>A high-quality chromosomal-level genome assembly of Topmouth culter (Culter alburnus).</title>
        <authorList>
            <person name="Zhao H."/>
        </authorList>
    </citation>
    <scope>NUCLEOTIDE SEQUENCE [LARGE SCALE GENOMIC DNA]</scope>
    <source>
        <strain evidence="16">CATC2023</strain>
        <tissue evidence="16">Muscle</tissue>
    </source>
</reference>
<evidence type="ECO:0000256" key="13">
    <source>
        <dbReference type="ARBA" id="ARBA00045827"/>
    </source>
</evidence>
<evidence type="ECO:0000256" key="8">
    <source>
        <dbReference type="ARBA" id="ARBA00035895"/>
    </source>
</evidence>
<keyword evidence="17" id="KW-1185">Reference proteome</keyword>
<feature type="non-terminal residue" evidence="16">
    <location>
        <position position="1"/>
    </location>
</feature>
<sequence>GLNTFISDVFSGIITTPGPHQLACFRDDVVFLIYLYQRRIYPVSKSRSRDYGAPNRKKPKGKPHED</sequence>
<proteinExistence type="inferred from homology"/>
<evidence type="ECO:0000256" key="7">
    <source>
        <dbReference type="ARBA" id="ARBA00024631"/>
    </source>
</evidence>
<evidence type="ECO:0000256" key="6">
    <source>
        <dbReference type="ARBA" id="ARBA00024615"/>
    </source>
</evidence>
<dbReference type="InterPro" id="IPR008429">
    <property type="entry name" value="CLPTM1"/>
</dbReference>
<organism evidence="16 17">
    <name type="scientific">Culter alburnus</name>
    <name type="common">Topmouth culter</name>
    <dbReference type="NCBI Taxonomy" id="194366"/>
    <lineage>
        <taxon>Eukaryota</taxon>
        <taxon>Metazoa</taxon>
        <taxon>Chordata</taxon>
        <taxon>Craniata</taxon>
        <taxon>Vertebrata</taxon>
        <taxon>Euteleostomi</taxon>
        <taxon>Actinopterygii</taxon>
        <taxon>Neopterygii</taxon>
        <taxon>Teleostei</taxon>
        <taxon>Ostariophysi</taxon>
        <taxon>Cypriniformes</taxon>
        <taxon>Xenocyprididae</taxon>
        <taxon>Xenocypridinae</taxon>
        <taxon>Culter</taxon>
    </lineage>
</organism>
<comment type="catalytic activity">
    <reaction evidence="6">
        <text>a 1,2-diacyl-sn-glycero-3-phosphoethanolamine(in) = a 1,2-diacyl-sn-glycero-3-phosphoethanolamine(out)</text>
        <dbReference type="Rhea" id="RHEA:38895"/>
        <dbReference type="ChEBI" id="CHEBI:64612"/>
    </reaction>
</comment>
<comment type="caution">
    <text evidence="16">The sequence shown here is derived from an EMBL/GenBank/DDBJ whole genome shotgun (WGS) entry which is preliminary data.</text>
</comment>
<keyword evidence="5" id="KW-0472">Membrane</keyword>
<comment type="catalytic activity">
    <reaction evidence="14">
        <text>a 6-(alpha-D-glucosaminyl)-1-(1,2-diacyl-sn-glycero-3-phospho)-1D-myo-inositol(in) = a 6-(alpha-D-glucosaminyl)-1-(1,2-diacyl-sn-glycero-3-phospho)-1D-myo-inositol(out)</text>
        <dbReference type="Rhea" id="RHEA:71491"/>
        <dbReference type="ChEBI" id="CHEBI:57997"/>
    </reaction>
</comment>
<keyword evidence="4" id="KW-1133">Transmembrane helix</keyword>
<evidence type="ECO:0000313" key="16">
    <source>
        <dbReference type="EMBL" id="KAK9960541.1"/>
    </source>
</evidence>
<comment type="subcellular location">
    <subcellularLocation>
        <location evidence="1">Membrane</location>
        <topology evidence="1">Multi-pass membrane protein</topology>
    </subcellularLocation>
</comment>
<dbReference type="Proteomes" id="UP001479290">
    <property type="component" value="Unassembled WGS sequence"/>
</dbReference>
<dbReference type="EMBL" id="JAWDJR010000016">
    <property type="protein sequence ID" value="KAK9960541.1"/>
    <property type="molecule type" value="Genomic_DNA"/>
</dbReference>
<comment type="catalytic activity">
    <reaction evidence="9">
        <text>6-(alpha-D-glucosaminyl)-(1-octadecanoyl,2-(9Z)-octadecenoyl-sn-glycero-3-phospho)-1D-myo-inositol(in) = 6-(alpha-D-glucosaminyl)-(1-octadecanoyl,2-(9Z)-octadecenoyl-sn-glycero-3-phospho)-1D-myo-inositol(out)</text>
        <dbReference type="Rhea" id="RHEA:71495"/>
        <dbReference type="ChEBI" id="CHEBI:190691"/>
    </reaction>
</comment>
<name>A0AAW1ZGB3_CULAL</name>
<comment type="function">
    <text evidence="13">Scramblase that mediates the translocation of glucosaminylphosphatidylinositol (alpha-D-GlcN-(1-6)-(1,2-diacyl-sn-glycero-3-phospho)-1D-myo-inositol, GlcN-PI) across the endoplasmic reticulum (ER) membrane, from the cytosolic leaflet to the luminal leaflet of the ER membrane, where it participates in the biosynthesis of glycosylphosphatidylinositol (GPI). GPI is a lipid glycoconjugate involved in post-translational modification of proteins. Can also translocate 1,2-diacyl-sn-glycero-3-phospho-(1D-myo-inositol) (phosphatidylinositol or PI), as well as several other phospholipids (1,2-diacyl-sn-glycero-3-phosphocholine, 1,2-diacyl-sn-glycero-3-phosphoethanolamine), and N-acetylglucosaminylphosphatidylinositol (GlcNAc-PI) in vitro.</text>
</comment>
<evidence type="ECO:0000256" key="14">
    <source>
        <dbReference type="ARBA" id="ARBA00093208"/>
    </source>
</evidence>
<comment type="catalytic activity">
    <reaction evidence="8">
        <text>a 1,2-diacyl-sn-glycero-3-phospho-(1D-myo-inositol)(in) = a 1,2-diacyl-sn-glycero-3-phospho-(1D-myo-inositol)(out)</text>
        <dbReference type="Rhea" id="RHEA:38691"/>
        <dbReference type="ChEBI" id="CHEBI:57880"/>
    </reaction>
</comment>
<dbReference type="GO" id="GO:0016020">
    <property type="term" value="C:membrane"/>
    <property type="evidence" value="ECO:0007669"/>
    <property type="project" value="UniProtKB-SubCell"/>
</dbReference>
<comment type="catalytic activity">
    <reaction evidence="7">
        <text>a 1,2-diacyl-sn-glycero-3-phosphocholine(in) = a 1,2-diacyl-sn-glycero-3-phosphocholine(out)</text>
        <dbReference type="Rhea" id="RHEA:38571"/>
        <dbReference type="ChEBI" id="CHEBI:57643"/>
    </reaction>
</comment>
<dbReference type="PANTHER" id="PTHR21347:SF0">
    <property type="entry name" value="LIPID SCRAMBLASE CLPTM1L"/>
    <property type="match status" value="1"/>
</dbReference>
<keyword evidence="3" id="KW-0812">Transmembrane</keyword>
<gene>
    <name evidence="16" type="ORF">ABG768_008390</name>
</gene>
<evidence type="ECO:0000313" key="17">
    <source>
        <dbReference type="Proteomes" id="UP001479290"/>
    </source>
</evidence>
<evidence type="ECO:0000256" key="3">
    <source>
        <dbReference type="ARBA" id="ARBA00022692"/>
    </source>
</evidence>
<evidence type="ECO:0000256" key="10">
    <source>
        <dbReference type="ARBA" id="ARBA00040905"/>
    </source>
</evidence>
<evidence type="ECO:0000256" key="11">
    <source>
        <dbReference type="ARBA" id="ARBA00042320"/>
    </source>
</evidence>
<evidence type="ECO:0000256" key="12">
    <source>
        <dbReference type="ARBA" id="ARBA00043155"/>
    </source>
</evidence>
<feature type="region of interest" description="Disordered" evidence="15">
    <location>
        <begin position="46"/>
        <end position="66"/>
    </location>
</feature>
<evidence type="ECO:0000256" key="1">
    <source>
        <dbReference type="ARBA" id="ARBA00004141"/>
    </source>
</evidence>
<evidence type="ECO:0000256" key="5">
    <source>
        <dbReference type="ARBA" id="ARBA00023136"/>
    </source>
</evidence>
<evidence type="ECO:0000256" key="2">
    <source>
        <dbReference type="ARBA" id="ARBA00009310"/>
    </source>
</evidence>
<evidence type="ECO:0000256" key="15">
    <source>
        <dbReference type="SAM" id="MobiDB-lite"/>
    </source>
</evidence>
<protein>
    <recommendedName>
        <fullName evidence="10">Lipid scramblase CLPTM1L</fullName>
    </recommendedName>
    <alternativeName>
        <fullName evidence="12">Cisplatin resistance-related protein 9</fullName>
    </alternativeName>
    <alternativeName>
        <fullName evidence="11">Cleft lip and palate transmembrane protein 1-like protein</fullName>
    </alternativeName>
</protein>
<dbReference type="PANTHER" id="PTHR21347">
    <property type="entry name" value="CLEFT LIP AND PALATE ASSOCIATED TRANSMEMBRANE PROTEIN-RELATED"/>
    <property type="match status" value="1"/>
</dbReference>
<dbReference type="AlphaFoldDB" id="A0AAW1ZGB3"/>
<feature type="compositionally biased region" description="Basic residues" evidence="15">
    <location>
        <begin position="55"/>
        <end position="66"/>
    </location>
</feature>